<keyword evidence="3" id="KW-1185">Reference proteome</keyword>
<reference evidence="2" key="3">
    <citation type="submission" date="2023-05" db="EMBL/GenBank/DDBJ databases">
        <authorList>
            <person name="Smith C.H."/>
        </authorList>
    </citation>
    <scope>NUCLEOTIDE SEQUENCE</scope>
    <source>
        <strain evidence="2">CHS0354</strain>
        <tissue evidence="2">Mantle</tissue>
    </source>
</reference>
<feature type="region of interest" description="Disordered" evidence="1">
    <location>
        <begin position="1"/>
        <end position="25"/>
    </location>
</feature>
<dbReference type="AlphaFoldDB" id="A0AAE0T162"/>
<evidence type="ECO:0000313" key="3">
    <source>
        <dbReference type="Proteomes" id="UP001195483"/>
    </source>
</evidence>
<organism evidence="2 3">
    <name type="scientific">Potamilus streckersoni</name>
    <dbReference type="NCBI Taxonomy" id="2493646"/>
    <lineage>
        <taxon>Eukaryota</taxon>
        <taxon>Metazoa</taxon>
        <taxon>Spiralia</taxon>
        <taxon>Lophotrochozoa</taxon>
        <taxon>Mollusca</taxon>
        <taxon>Bivalvia</taxon>
        <taxon>Autobranchia</taxon>
        <taxon>Heteroconchia</taxon>
        <taxon>Palaeoheterodonta</taxon>
        <taxon>Unionida</taxon>
        <taxon>Unionoidea</taxon>
        <taxon>Unionidae</taxon>
        <taxon>Ambleminae</taxon>
        <taxon>Lampsilini</taxon>
        <taxon>Potamilus</taxon>
    </lineage>
</organism>
<evidence type="ECO:0000256" key="1">
    <source>
        <dbReference type="SAM" id="MobiDB-lite"/>
    </source>
</evidence>
<reference evidence="2" key="1">
    <citation type="journal article" date="2021" name="Genome Biol. Evol.">
        <title>A High-Quality Reference Genome for a Parasitic Bivalve with Doubly Uniparental Inheritance (Bivalvia: Unionida).</title>
        <authorList>
            <person name="Smith C.H."/>
        </authorList>
    </citation>
    <scope>NUCLEOTIDE SEQUENCE</scope>
    <source>
        <strain evidence="2">CHS0354</strain>
    </source>
</reference>
<dbReference type="Proteomes" id="UP001195483">
    <property type="component" value="Unassembled WGS sequence"/>
</dbReference>
<reference evidence="2" key="2">
    <citation type="journal article" date="2021" name="Genome Biol. Evol.">
        <title>Developing a high-quality reference genome for a parasitic bivalve with doubly uniparental inheritance (Bivalvia: Unionida).</title>
        <authorList>
            <person name="Smith C.H."/>
        </authorList>
    </citation>
    <scope>NUCLEOTIDE SEQUENCE</scope>
    <source>
        <strain evidence="2">CHS0354</strain>
        <tissue evidence="2">Mantle</tissue>
    </source>
</reference>
<proteinExistence type="predicted"/>
<dbReference type="EMBL" id="JAEAOA010002230">
    <property type="protein sequence ID" value="KAK3601638.1"/>
    <property type="molecule type" value="Genomic_DNA"/>
</dbReference>
<sequence>SSVKKAERSNQNQRNGASDGYDSLPSNESLEGLGFSISTGWSLRAKDYLTLDKEQTNKKLVVNKHEMVEGKCRSLKSS</sequence>
<gene>
    <name evidence="2" type="ORF">CHS0354_038196</name>
</gene>
<name>A0AAE0T162_9BIVA</name>
<evidence type="ECO:0000313" key="2">
    <source>
        <dbReference type="EMBL" id="KAK3601638.1"/>
    </source>
</evidence>
<accession>A0AAE0T162</accession>
<comment type="caution">
    <text evidence="2">The sequence shown here is derived from an EMBL/GenBank/DDBJ whole genome shotgun (WGS) entry which is preliminary data.</text>
</comment>
<feature type="non-terminal residue" evidence="2">
    <location>
        <position position="1"/>
    </location>
</feature>
<protein>
    <submittedName>
        <fullName evidence="2">Uncharacterized protein</fullName>
    </submittedName>
</protein>